<evidence type="ECO:0000256" key="11">
    <source>
        <dbReference type="SAM" id="Phobius"/>
    </source>
</evidence>
<keyword evidence="7" id="KW-0443">Lipid metabolism</keyword>
<keyword evidence="9" id="KW-0594">Phospholipid biosynthesis</keyword>
<evidence type="ECO:0000256" key="5">
    <source>
        <dbReference type="ARBA" id="ARBA00022692"/>
    </source>
</evidence>
<keyword evidence="5 11" id="KW-0812">Transmembrane</keyword>
<dbReference type="Gene3D" id="1.20.120.1760">
    <property type="match status" value="1"/>
</dbReference>
<keyword evidence="3" id="KW-0444">Lipid biosynthesis</keyword>
<evidence type="ECO:0000256" key="8">
    <source>
        <dbReference type="ARBA" id="ARBA00023136"/>
    </source>
</evidence>
<keyword evidence="6 11" id="KW-1133">Transmembrane helix</keyword>
<feature type="transmembrane region" description="Helical" evidence="11">
    <location>
        <begin position="41"/>
        <end position="61"/>
    </location>
</feature>
<evidence type="ECO:0000256" key="3">
    <source>
        <dbReference type="ARBA" id="ARBA00022516"/>
    </source>
</evidence>
<dbReference type="InterPro" id="IPR004570">
    <property type="entry name" value="Phosphatidylglycerol_P_synth"/>
</dbReference>
<dbReference type="InterPro" id="IPR000462">
    <property type="entry name" value="CDP-OH_P_trans"/>
</dbReference>
<evidence type="ECO:0000256" key="6">
    <source>
        <dbReference type="ARBA" id="ARBA00022989"/>
    </source>
</evidence>
<dbReference type="Pfam" id="PF01066">
    <property type="entry name" value="CDP-OH_P_transf"/>
    <property type="match status" value="1"/>
</dbReference>
<sequence length="183" mass="20645">MQKNQIFNIPNTLAFIRLLLAPLMFFLLVNRDSSLLEGIHFTWLDYMAAFIFVLASATDFFDGYIARTFDQITTLGAILDPLADKMLTLAGFLGLMMLDRASEWAIFLIISRELFITGLRVSAVSQGLDISASWMGKVKTVVQMIAIGFLLMEWQGATLLLWIAVGLTLYSGYEYVRDFFTTI</sequence>
<dbReference type="GO" id="GO:0016020">
    <property type="term" value="C:membrane"/>
    <property type="evidence" value="ECO:0007669"/>
    <property type="project" value="UniProtKB-SubCell"/>
</dbReference>
<name>A0A1W1D101_9ZZZZ</name>
<evidence type="ECO:0000256" key="10">
    <source>
        <dbReference type="ARBA" id="ARBA00023264"/>
    </source>
</evidence>
<dbReference type="PROSITE" id="PS00379">
    <property type="entry name" value="CDP_ALCOHOL_P_TRANSF"/>
    <property type="match status" value="1"/>
</dbReference>
<evidence type="ECO:0000256" key="1">
    <source>
        <dbReference type="ARBA" id="ARBA00004141"/>
    </source>
</evidence>
<dbReference type="InterPro" id="IPR048254">
    <property type="entry name" value="CDP_ALCOHOL_P_TRANSF_CS"/>
</dbReference>
<evidence type="ECO:0000313" key="12">
    <source>
        <dbReference type="EMBL" id="SFV71597.1"/>
    </source>
</evidence>
<accession>A0A1W1D101</accession>
<protein>
    <submittedName>
        <fullName evidence="12">CDP-diacylglycerol--glycerol-3-phosphate 3-phosphatidyltransferase</fullName>
        <ecNumber evidence="12">2.7.8.5</ecNumber>
    </submittedName>
</protein>
<reference evidence="12" key="1">
    <citation type="submission" date="2016-10" db="EMBL/GenBank/DDBJ databases">
        <authorList>
            <person name="de Groot N.N."/>
        </authorList>
    </citation>
    <scope>NUCLEOTIDE SEQUENCE</scope>
</reference>
<feature type="transmembrane region" description="Helical" evidence="11">
    <location>
        <begin position="12"/>
        <end position="29"/>
    </location>
</feature>
<keyword evidence="8 11" id="KW-0472">Membrane</keyword>
<keyword evidence="4 12" id="KW-0808">Transferase</keyword>
<evidence type="ECO:0000256" key="2">
    <source>
        <dbReference type="ARBA" id="ARBA00010441"/>
    </source>
</evidence>
<evidence type="ECO:0000256" key="4">
    <source>
        <dbReference type="ARBA" id="ARBA00022679"/>
    </source>
</evidence>
<keyword evidence="10" id="KW-1208">Phospholipid metabolism</keyword>
<dbReference type="NCBIfam" id="TIGR00560">
    <property type="entry name" value="pgsA"/>
    <property type="match status" value="1"/>
</dbReference>
<dbReference type="PANTHER" id="PTHR14269">
    <property type="entry name" value="CDP-DIACYLGLYCEROL--GLYCEROL-3-PHOSPHATE 3-PHOSPHATIDYLTRANSFERASE-RELATED"/>
    <property type="match status" value="1"/>
</dbReference>
<comment type="subcellular location">
    <subcellularLocation>
        <location evidence="1">Membrane</location>
        <topology evidence="1">Multi-pass membrane protein</topology>
    </subcellularLocation>
</comment>
<dbReference type="GO" id="GO:0046474">
    <property type="term" value="P:glycerophospholipid biosynthetic process"/>
    <property type="evidence" value="ECO:0007669"/>
    <property type="project" value="TreeGrafter"/>
</dbReference>
<dbReference type="GO" id="GO:0008444">
    <property type="term" value="F:CDP-diacylglycerol-glycerol-3-phosphate 3-phosphatidyltransferase activity"/>
    <property type="evidence" value="ECO:0007669"/>
    <property type="project" value="UniProtKB-EC"/>
</dbReference>
<feature type="transmembrane region" description="Helical" evidence="11">
    <location>
        <begin position="144"/>
        <end position="170"/>
    </location>
</feature>
<proteinExistence type="inferred from homology"/>
<dbReference type="AlphaFoldDB" id="A0A1W1D101"/>
<comment type="similarity">
    <text evidence="2">Belongs to the CDP-alcohol phosphatidyltransferase class-I family.</text>
</comment>
<dbReference type="EC" id="2.7.8.5" evidence="12"/>
<dbReference type="PIRSF" id="PIRSF000847">
    <property type="entry name" value="Phos_ph_gly_syn"/>
    <property type="match status" value="1"/>
</dbReference>
<organism evidence="12">
    <name type="scientific">hydrothermal vent metagenome</name>
    <dbReference type="NCBI Taxonomy" id="652676"/>
    <lineage>
        <taxon>unclassified sequences</taxon>
        <taxon>metagenomes</taxon>
        <taxon>ecological metagenomes</taxon>
    </lineage>
</organism>
<dbReference type="InterPro" id="IPR050324">
    <property type="entry name" value="CDP-alcohol_PTase-I"/>
</dbReference>
<dbReference type="EMBL" id="FPHM01000279">
    <property type="protein sequence ID" value="SFV71597.1"/>
    <property type="molecule type" value="Genomic_DNA"/>
</dbReference>
<dbReference type="InterPro" id="IPR043130">
    <property type="entry name" value="CDP-OH_PTrfase_TM_dom"/>
</dbReference>
<dbReference type="PANTHER" id="PTHR14269:SF62">
    <property type="entry name" value="CDP-DIACYLGLYCEROL--GLYCEROL-3-PHOSPHATE 3-PHOSPHATIDYLTRANSFERASE 1, CHLOROPLASTIC"/>
    <property type="match status" value="1"/>
</dbReference>
<gene>
    <name evidence="12" type="ORF">MNB_SV-13-1900</name>
</gene>
<evidence type="ECO:0000256" key="7">
    <source>
        <dbReference type="ARBA" id="ARBA00023098"/>
    </source>
</evidence>
<evidence type="ECO:0000256" key="9">
    <source>
        <dbReference type="ARBA" id="ARBA00023209"/>
    </source>
</evidence>